<dbReference type="InterPro" id="IPR031778">
    <property type="entry name" value="Sortilin_N"/>
</dbReference>
<dbReference type="RefSeq" id="WP_073040935.1">
    <property type="nucleotide sequence ID" value="NZ_FQUO01000003.1"/>
</dbReference>
<keyword evidence="6" id="KW-1185">Reference proteome</keyword>
<evidence type="ECO:0000313" key="5">
    <source>
        <dbReference type="EMBL" id="SHE90928.1"/>
    </source>
</evidence>
<dbReference type="OrthoDB" id="9757809at2"/>
<keyword evidence="1" id="KW-0677">Repeat</keyword>
<dbReference type="GO" id="GO:0010411">
    <property type="term" value="P:xyloglucan metabolic process"/>
    <property type="evidence" value="ECO:0007669"/>
    <property type="project" value="TreeGrafter"/>
</dbReference>
<protein>
    <recommendedName>
        <fullName evidence="4">Sortilin N-terminal domain-containing protein</fullName>
    </recommendedName>
</protein>
<dbReference type="CDD" id="cd15482">
    <property type="entry name" value="Sialidase_non-viral"/>
    <property type="match status" value="2"/>
</dbReference>
<feature type="compositionally biased region" description="Polar residues" evidence="2">
    <location>
        <begin position="523"/>
        <end position="534"/>
    </location>
</feature>
<evidence type="ECO:0000256" key="3">
    <source>
        <dbReference type="SAM" id="SignalP"/>
    </source>
</evidence>
<evidence type="ECO:0000313" key="6">
    <source>
        <dbReference type="Proteomes" id="UP000184368"/>
    </source>
</evidence>
<dbReference type="InterPro" id="IPR015943">
    <property type="entry name" value="WD40/YVTN_repeat-like_dom_sf"/>
</dbReference>
<dbReference type="Pfam" id="PF15902">
    <property type="entry name" value="Sortilin-Vps10"/>
    <property type="match status" value="1"/>
</dbReference>
<evidence type="ECO:0000256" key="2">
    <source>
        <dbReference type="SAM" id="MobiDB-lite"/>
    </source>
</evidence>
<name>A0A1M4XBN8_9BACT</name>
<evidence type="ECO:0000259" key="4">
    <source>
        <dbReference type="Pfam" id="PF15902"/>
    </source>
</evidence>
<accession>A0A1M4XBN8</accession>
<dbReference type="Gene3D" id="2.130.10.10">
    <property type="entry name" value="YVTN repeat-like/Quinoprotein amine dehydrogenase"/>
    <property type="match status" value="4"/>
</dbReference>
<proteinExistence type="predicted"/>
<feature type="signal peptide" evidence="3">
    <location>
        <begin position="1"/>
        <end position="18"/>
    </location>
</feature>
<evidence type="ECO:0000256" key="1">
    <source>
        <dbReference type="ARBA" id="ARBA00022737"/>
    </source>
</evidence>
<reference evidence="5 6" key="1">
    <citation type="submission" date="2016-11" db="EMBL/GenBank/DDBJ databases">
        <authorList>
            <person name="Jaros S."/>
            <person name="Januszkiewicz K."/>
            <person name="Wedrychowicz H."/>
        </authorList>
    </citation>
    <scope>NUCLEOTIDE SEQUENCE [LARGE SCALE GENOMIC DNA]</scope>
    <source>
        <strain evidence="5 6">DSM 26897</strain>
    </source>
</reference>
<dbReference type="SUPFAM" id="SSF110296">
    <property type="entry name" value="Oligoxyloglucan reducing end-specific cellobiohydrolase"/>
    <property type="match status" value="2"/>
</dbReference>
<keyword evidence="3" id="KW-0732">Signal</keyword>
<gene>
    <name evidence="5" type="ORF">SAMN05444008_103316</name>
</gene>
<feature type="domain" description="Sortilin N-terminal" evidence="4">
    <location>
        <begin position="125"/>
        <end position="249"/>
    </location>
</feature>
<dbReference type="InterPro" id="IPR052025">
    <property type="entry name" value="Xyloglucanase_GH74"/>
</dbReference>
<dbReference type="EMBL" id="FQUO01000003">
    <property type="protein sequence ID" value="SHE90928.1"/>
    <property type="molecule type" value="Genomic_DNA"/>
</dbReference>
<dbReference type="STRING" id="1302690.BUE76_05825"/>
<dbReference type="SUPFAM" id="SSF50939">
    <property type="entry name" value="Sialidases"/>
    <property type="match status" value="1"/>
</dbReference>
<dbReference type="AlphaFoldDB" id="A0A1M4XBN8"/>
<dbReference type="Proteomes" id="UP000184368">
    <property type="component" value="Unassembled WGS sequence"/>
</dbReference>
<dbReference type="PANTHER" id="PTHR43739:SF5">
    <property type="entry name" value="EXO-ALPHA-SIALIDASE"/>
    <property type="match status" value="1"/>
</dbReference>
<feature type="region of interest" description="Disordered" evidence="2">
    <location>
        <begin position="523"/>
        <end position="552"/>
    </location>
</feature>
<organism evidence="5 6">
    <name type="scientific">Cnuella takakiae</name>
    <dbReference type="NCBI Taxonomy" id="1302690"/>
    <lineage>
        <taxon>Bacteria</taxon>
        <taxon>Pseudomonadati</taxon>
        <taxon>Bacteroidota</taxon>
        <taxon>Chitinophagia</taxon>
        <taxon>Chitinophagales</taxon>
        <taxon>Chitinophagaceae</taxon>
        <taxon>Cnuella</taxon>
    </lineage>
</organism>
<sequence length="1038" mass="113984">MRKLLLLLAMSGSLLAGAQKKAPVPAASEPLYTSLKYRLVGPFRGGRSAAVAGSYTDKNTFYFGATGGGVWKTTDAGTTWKNISDKYFGSSIGAVAVAPSDEAVLYVGEGENTMRGNVSEGLGGVWRSADGGRTWKNVGLKDGRHIIRLVVHPRDPNTVWAGVMGHLFGPNEERGVYKTTDGGKTWKRTLYVNNQTGVSDLVMEPGNPDVWYAGTWRLIRTPYSLESGGEGSGLWKSTDGGESWKNITASKGLPKGVWGIVGVAVAPSNPDKVYALVENAAGGLFASADGGETWNLASADNNIRQRAWYYTKVYVDPKNENLVYAPNVGFMRSRDGGKTFQNINTPHSDHHDLWIDPKDGSRMIVADDGGAQVSFNGGDSWSTMMNQPTSQLYRLSTDNAFPYRILAAQQDNSTLRIRHRSLGRAITESDWEETAGAESGYVVADPTNPDIVYGGNYGGYLSRLDHKTGENRAVSVWPDNPMGAGADVLKYRFQWNFPIFFSPHNPKKLYAAGNHLFASENEGQSWTELSPDLTTNDKSKQGPSGGPITKDNTSVEYYSTVFTALESAQEKDLLWTGSDDGLIHVSRDGGKSWNNVTPAGVPKWMMWNSLETDPFKKGALYAVGTRYKLDDYTPYIYKTEDYGKTWKLLTNGIDKMHFTRVMRADPKRAGLLYAGTEFGMYISYNDGASWQPFQLNLPVTPITDLHIKENDLIVATQGRAIWILDDLGVLQQIDPVVSAKNLHVFAPKETYRVAAPLFAQNFGTPVAAGTNPPAGAAFRFYLKEAPDSLKVSMSILDKEGKLVKTYSTDAKEAANKLDVRKGMNTAAWNLRYPEADRIEGMILWNGVPGAIVAPPGNYTARFRAGKDSADVPFVVKADPNYKTTQAEYDDQFRFLWAAREKFNATQKAIKDIRTLRSQMAEFTGRAAKDSAAKPVKVLADSLSKQLTAIEETLYQTKAKSGQDVLNYPIRLNDKLAGVFDVANSGNFAPSKQVRDVYTDLARQIDAELAKLEAIRKNGLPELNKRIREAQVPLIGTTD</sequence>
<feature type="chain" id="PRO_5012589867" description="Sortilin N-terminal domain-containing protein" evidence="3">
    <location>
        <begin position="19"/>
        <end position="1038"/>
    </location>
</feature>
<dbReference type="PANTHER" id="PTHR43739">
    <property type="entry name" value="XYLOGLUCANASE (EUROFUNG)"/>
    <property type="match status" value="1"/>
</dbReference>
<dbReference type="InterPro" id="IPR036278">
    <property type="entry name" value="Sialidase_sf"/>
</dbReference>